<reference evidence="2" key="1">
    <citation type="submission" date="2017-02" db="EMBL/GenBank/DDBJ databases">
        <title>Complete genome sequence of Cupriavidus necator strain NH9, a 3-chlorobenzoate degrader.</title>
        <authorList>
            <person name="Moriuchi R."/>
            <person name="Dohra H."/>
            <person name="Ogawa N."/>
        </authorList>
    </citation>
    <scope>NUCLEOTIDE SEQUENCE [LARGE SCALE GENOMIC DNA]</scope>
    <source>
        <strain evidence="2">NH9</strain>
    </source>
</reference>
<organism evidence="1 2">
    <name type="scientific">Cupriavidus necator</name>
    <name type="common">Alcaligenes eutrophus</name>
    <name type="synonym">Ralstonia eutropha</name>
    <dbReference type="NCBI Taxonomy" id="106590"/>
    <lineage>
        <taxon>Bacteria</taxon>
        <taxon>Pseudomonadati</taxon>
        <taxon>Pseudomonadota</taxon>
        <taxon>Betaproteobacteria</taxon>
        <taxon>Burkholderiales</taxon>
        <taxon>Burkholderiaceae</taxon>
        <taxon>Cupriavidus</taxon>
    </lineage>
</organism>
<dbReference type="EMBL" id="CP017758">
    <property type="protein sequence ID" value="AQV96656.1"/>
    <property type="molecule type" value="Genomic_DNA"/>
</dbReference>
<sequence>MLDVKINSMRRLKARRNAKEVVNLDQIAALRIPEWWLDDYFGPLECFVEHIQQGGTSDVSASDLSLHYQSDGRLYHPVSGMISMAVVFKIAKLRDASCPCSEILFLMAEKLGAGKLLAAEEIHDLRGCLRELRAYASSQSRSQMVDLIRTACIKLELRKHDEAC</sequence>
<evidence type="ECO:0000313" key="1">
    <source>
        <dbReference type="EMBL" id="AQV96656.1"/>
    </source>
</evidence>
<name>A0A1U9UVD8_CUPNE</name>
<proteinExistence type="predicted"/>
<evidence type="ECO:0000313" key="2">
    <source>
        <dbReference type="Proteomes" id="UP000189627"/>
    </source>
</evidence>
<dbReference type="AlphaFoldDB" id="A0A1U9UVD8"/>
<dbReference type="Proteomes" id="UP000189627">
    <property type="component" value="Chromosome 2"/>
</dbReference>
<accession>A0A1U9UVD8</accession>
<protein>
    <submittedName>
        <fullName evidence="1">Uncharacterized protein</fullName>
    </submittedName>
</protein>
<dbReference type="RefSeq" id="WP_123957946.1">
    <property type="nucleotide sequence ID" value="NZ_CP017758.1"/>
</dbReference>
<dbReference type="KEGG" id="cuh:BJN34_22595"/>
<gene>
    <name evidence="1" type="ORF">BJN34_22595</name>
</gene>